<keyword evidence="2" id="KW-1133">Transmembrane helix</keyword>
<feature type="compositionally biased region" description="Acidic residues" evidence="1">
    <location>
        <begin position="112"/>
        <end position="143"/>
    </location>
</feature>
<dbReference type="VEuPathDB" id="VectorBase:GAUT028623"/>
<evidence type="ECO:0000256" key="2">
    <source>
        <dbReference type="SAM" id="Phobius"/>
    </source>
</evidence>
<keyword evidence="2" id="KW-0472">Membrane</keyword>
<evidence type="ECO:0000313" key="3">
    <source>
        <dbReference type="EnsemblMetazoa" id="GAUT028623-PA"/>
    </source>
</evidence>
<dbReference type="EnsemblMetazoa" id="GAUT028623-RA">
    <property type="protein sequence ID" value="GAUT028623-PA"/>
    <property type="gene ID" value="GAUT028623"/>
</dbReference>
<keyword evidence="2" id="KW-0812">Transmembrane</keyword>
<evidence type="ECO:0000313" key="4">
    <source>
        <dbReference type="Proteomes" id="UP000078200"/>
    </source>
</evidence>
<dbReference type="AlphaFoldDB" id="A0A1A9V7T4"/>
<feature type="region of interest" description="Disordered" evidence="1">
    <location>
        <begin position="110"/>
        <end position="143"/>
    </location>
</feature>
<dbReference type="Proteomes" id="UP000078200">
    <property type="component" value="Unassembled WGS sequence"/>
</dbReference>
<feature type="transmembrane region" description="Helical" evidence="2">
    <location>
        <begin position="88"/>
        <end position="111"/>
    </location>
</feature>
<accession>A0A1A9V7T4</accession>
<protein>
    <submittedName>
        <fullName evidence="3">Uncharacterized protein</fullName>
    </submittedName>
</protein>
<sequence length="143" mass="16619">MNESKFQVFTLDWGSLFKTLRLSLRERSKRPTLRVGGDWSSEIAIIRPDFSGIRDYLLIPDYFFADEKTNNMSLIEFSKIKDKKRRELLLVVTYVPTIVFHTITCLTPYAVDNDDDYDDDDDDDDDDDGDDDDDDDGDELNTN</sequence>
<keyword evidence="4" id="KW-1185">Reference proteome</keyword>
<name>A0A1A9V7T4_GLOAU</name>
<organism evidence="3 4">
    <name type="scientific">Glossina austeni</name>
    <name type="common">Savannah tsetse fly</name>
    <dbReference type="NCBI Taxonomy" id="7395"/>
    <lineage>
        <taxon>Eukaryota</taxon>
        <taxon>Metazoa</taxon>
        <taxon>Ecdysozoa</taxon>
        <taxon>Arthropoda</taxon>
        <taxon>Hexapoda</taxon>
        <taxon>Insecta</taxon>
        <taxon>Pterygota</taxon>
        <taxon>Neoptera</taxon>
        <taxon>Endopterygota</taxon>
        <taxon>Diptera</taxon>
        <taxon>Brachycera</taxon>
        <taxon>Muscomorpha</taxon>
        <taxon>Hippoboscoidea</taxon>
        <taxon>Glossinidae</taxon>
        <taxon>Glossina</taxon>
    </lineage>
</organism>
<evidence type="ECO:0000256" key="1">
    <source>
        <dbReference type="SAM" id="MobiDB-lite"/>
    </source>
</evidence>
<proteinExistence type="predicted"/>
<reference evidence="3" key="1">
    <citation type="submission" date="2020-05" db="UniProtKB">
        <authorList>
            <consortium name="EnsemblMetazoa"/>
        </authorList>
    </citation>
    <scope>IDENTIFICATION</scope>
    <source>
        <strain evidence="3">TTRI</strain>
    </source>
</reference>